<dbReference type="Pfam" id="PF01127">
    <property type="entry name" value="Sdh_cyt"/>
    <property type="match status" value="1"/>
</dbReference>
<evidence type="ECO:0000256" key="3">
    <source>
        <dbReference type="ARBA" id="ARBA00004141"/>
    </source>
</evidence>
<accession>A0A917WG43</accession>
<keyword evidence="15 16" id="KW-0472">Membrane</keyword>
<protein>
    <recommendedName>
        <fullName evidence="6">Succinate dehydrogenase hydrophobic membrane anchor subunit</fullName>
    </recommendedName>
</protein>
<keyword evidence="18" id="KW-1185">Reference proteome</keyword>
<comment type="function">
    <text evidence="2">Membrane-anchoring subunit of succinate dehydrogenase (SDH).</text>
</comment>
<evidence type="ECO:0000256" key="8">
    <source>
        <dbReference type="ARBA" id="ARBA00022532"/>
    </source>
</evidence>
<keyword evidence="9" id="KW-0349">Heme</keyword>
<evidence type="ECO:0000256" key="2">
    <source>
        <dbReference type="ARBA" id="ARBA00004050"/>
    </source>
</evidence>
<dbReference type="EMBL" id="BMLF01000002">
    <property type="protein sequence ID" value="GGM01045.1"/>
    <property type="molecule type" value="Genomic_DNA"/>
</dbReference>
<evidence type="ECO:0000256" key="4">
    <source>
        <dbReference type="ARBA" id="ARBA00005163"/>
    </source>
</evidence>
<evidence type="ECO:0000256" key="10">
    <source>
        <dbReference type="ARBA" id="ARBA00022692"/>
    </source>
</evidence>
<reference evidence="17" key="1">
    <citation type="journal article" date="2014" name="Int. J. Syst. Evol. Microbiol.">
        <title>Complete genome sequence of Corynebacterium casei LMG S-19264T (=DSM 44701T), isolated from a smear-ripened cheese.</title>
        <authorList>
            <consortium name="US DOE Joint Genome Institute (JGI-PGF)"/>
            <person name="Walter F."/>
            <person name="Albersmeier A."/>
            <person name="Kalinowski J."/>
            <person name="Ruckert C."/>
        </authorList>
    </citation>
    <scope>NUCLEOTIDE SEQUENCE</scope>
    <source>
        <strain evidence="17">CGMCC 1.6293</strain>
    </source>
</reference>
<evidence type="ECO:0000256" key="7">
    <source>
        <dbReference type="ARBA" id="ARBA00022448"/>
    </source>
</evidence>
<evidence type="ECO:0000256" key="12">
    <source>
        <dbReference type="ARBA" id="ARBA00022982"/>
    </source>
</evidence>
<dbReference type="InterPro" id="IPR014312">
    <property type="entry name" value="Succ_DH_anchor"/>
</dbReference>
<dbReference type="GO" id="GO:0020037">
    <property type="term" value="F:heme binding"/>
    <property type="evidence" value="ECO:0007669"/>
    <property type="project" value="InterPro"/>
</dbReference>
<comment type="subcellular location">
    <subcellularLocation>
        <location evidence="3">Membrane</location>
        <topology evidence="3">Multi-pass membrane protein</topology>
    </subcellularLocation>
</comment>
<evidence type="ECO:0000256" key="6">
    <source>
        <dbReference type="ARBA" id="ARBA00019425"/>
    </source>
</evidence>
<evidence type="ECO:0000256" key="5">
    <source>
        <dbReference type="ARBA" id="ARBA00011558"/>
    </source>
</evidence>
<organism evidence="17 18">
    <name type="scientific">Pseudooceanicola nanhaiensis</name>
    <dbReference type="NCBI Taxonomy" id="375761"/>
    <lineage>
        <taxon>Bacteria</taxon>
        <taxon>Pseudomonadati</taxon>
        <taxon>Pseudomonadota</taxon>
        <taxon>Alphaproteobacteria</taxon>
        <taxon>Rhodobacterales</taxon>
        <taxon>Paracoccaceae</taxon>
        <taxon>Pseudooceanicola</taxon>
    </lineage>
</organism>
<dbReference type="Proteomes" id="UP000649829">
    <property type="component" value="Unassembled WGS sequence"/>
</dbReference>
<dbReference type="GO" id="GO:0016020">
    <property type="term" value="C:membrane"/>
    <property type="evidence" value="ECO:0007669"/>
    <property type="project" value="UniProtKB-SubCell"/>
</dbReference>
<keyword evidence="10 16" id="KW-0812">Transmembrane</keyword>
<keyword evidence="11" id="KW-0479">Metal-binding</keyword>
<comment type="pathway">
    <text evidence="4">Carbohydrate metabolism; tricarboxylic acid cycle.</text>
</comment>
<dbReference type="Gene3D" id="1.20.1300.10">
    <property type="entry name" value="Fumarate reductase/succinate dehydrogenase, transmembrane subunit"/>
    <property type="match status" value="1"/>
</dbReference>
<comment type="cofactor">
    <cofactor evidence="1">
        <name>heme</name>
        <dbReference type="ChEBI" id="CHEBI:30413"/>
    </cofactor>
</comment>
<dbReference type="InterPro" id="IPR000701">
    <property type="entry name" value="SuccDH_FuR_B_TM-su"/>
</dbReference>
<evidence type="ECO:0000256" key="14">
    <source>
        <dbReference type="ARBA" id="ARBA00023004"/>
    </source>
</evidence>
<dbReference type="InterPro" id="IPR034804">
    <property type="entry name" value="SQR/QFR_C/D"/>
</dbReference>
<reference evidence="17" key="2">
    <citation type="submission" date="2020-09" db="EMBL/GenBank/DDBJ databases">
        <authorList>
            <person name="Sun Q."/>
            <person name="Zhou Y."/>
        </authorList>
    </citation>
    <scope>NUCLEOTIDE SEQUENCE</scope>
    <source>
        <strain evidence="17">CGMCC 1.6293</strain>
    </source>
</reference>
<comment type="caution">
    <text evidence="17">The sequence shown here is derived from an EMBL/GenBank/DDBJ whole genome shotgun (WGS) entry which is preliminary data.</text>
</comment>
<dbReference type="SUPFAM" id="SSF81343">
    <property type="entry name" value="Fumarate reductase respiratory complex transmembrane subunits"/>
    <property type="match status" value="1"/>
</dbReference>
<evidence type="ECO:0000256" key="9">
    <source>
        <dbReference type="ARBA" id="ARBA00022617"/>
    </source>
</evidence>
<feature type="transmembrane region" description="Helical" evidence="16">
    <location>
        <begin position="23"/>
        <end position="44"/>
    </location>
</feature>
<dbReference type="GO" id="GO:0006099">
    <property type="term" value="P:tricarboxylic acid cycle"/>
    <property type="evidence" value="ECO:0007669"/>
    <property type="project" value="UniProtKB-KW"/>
</dbReference>
<dbReference type="GO" id="GO:0046872">
    <property type="term" value="F:metal ion binding"/>
    <property type="evidence" value="ECO:0007669"/>
    <property type="project" value="UniProtKB-KW"/>
</dbReference>
<gene>
    <name evidence="17" type="ORF">GCM10011534_23590</name>
</gene>
<sequence>MRYLTDRKRAEGRGASGTGTEHHWYMTVSAVGLALIVPILIYVIGSTLGSDRATVLDVFAHPVIAILTGLGLFVGLQHFQKGAQTAIEDYFRKSTKKVLIISVTVLSYGLTAFGLFALAKIAL</sequence>
<comment type="subunit">
    <text evidence="5">Part of an enzyme complex containing four subunits: a flavoprotein, an iron-sulfur protein, plus two membrane-anchoring proteins, SdhC and SdhD.</text>
</comment>
<name>A0A917WG43_9RHOB</name>
<keyword evidence="7" id="KW-0813">Transport</keyword>
<evidence type="ECO:0000256" key="13">
    <source>
        <dbReference type="ARBA" id="ARBA00022989"/>
    </source>
</evidence>
<dbReference type="RefSeq" id="WP_028287765.1">
    <property type="nucleotide sequence ID" value="NZ_BMLF01000002.1"/>
</dbReference>
<dbReference type="NCBIfam" id="TIGR02968">
    <property type="entry name" value="succ_dehyd_anc"/>
    <property type="match status" value="1"/>
</dbReference>
<proteinExistence type="predicted"/>
<evidence type="ECO:0000313" key="17">
    <source>
        <dbReference type="EMBL" id="GGM01045.1"/>
    </source>
</evidence>
<evidence type="ECO:0000256" key="16">
    <source>
        <dbReference type="SAM" id="Phobius"/>
    </source>
</evidence>
<keyword evidence="14" id="KW-0408">Iron</keyword>
<feature type="transmembrane region" description="Helical" evidence="16">
    <location>
        <begin position="98"/>
        <end position="119"/>
    </location>
</feature>
<evidence type="ECO:0000256" key="11">
    <source>
        <dbReference type="ARBA" id="ARBA00022723"/>
    </source>
</evidence>
<keyword evidence="8" id="KW-0816">Tricarboxylic acid cycle</keyword>
<evidence type="ECO:0000256" key="1">
    <source>
        <dbReference type="ARBA" id="ARBA00001971"/>
    </source>
</evidence>
<dbReference type="AlphaFoldDB" id="A0A917WG43"/>
<dbReference type="CDD" id="cd03495">
    <property type="entry name" value="SQR_TypeC_SdhD_like"/>
    <property type="match status" value="1"/>
</dbReference>
<keyword evidence="12" id="KW-0249">Electron transport</keyword>
<feature type="transmembrane region" description="Helical" evidence="16">
    <location>
        <begin position="59"/>
        <end position="77"/>
    </location>
</feature>
<evidence type="ECO:0000313" key="18">
    <source>
        <dbReference type="Proteomes" id="UP000649829"/>
    </source>
</evidence>
<evidence type="ECO:0000256" key="15">
    <source>
        <dbReference type="ARBA" id="ARBA00023136"/>
    </source>
</evidence>
<keyword evidence="13 16" id="KW-1133">Transmembrane helix</keyword>